<dbReference type="SUPFAM" id="SSF47789">
    <property type="entry name" value="C-terminal domain of RNA polymerase alpha subunit"/>
    <property type="match status" value="1"/>
</dbReference>
<keyword evidence="3" id="KW-1185">Reference proteome</keyword>
<accession>A0A3N1CWI8</accession>
<evidence type="ECO:0000256" key="1">
    <source>
        <dbReference type="SAM" id="MobiDB-lite"/>
    </source>
</evidence>
<organism evidence="2 3">
    <name type="scientific">Actinocorallia herbida</name>
    <dbReference type="NCBI Taxonomy" id="58109"/>
    <lineage>
        <taxon>Bacteria</taxon>
        <taxon>Bacillati</taxon>
        <taxon>Actinomycetota</taxon>
        <taxon>Actinomycetes</taxon>
        <taxon>Streptosporangiales</taxon>
        <taxon>Thermomonosporaceae</taxon>
        <taxon>Actinocorallia</taxon>
    </lineage>
</organism>
<sequence>MVSEHSLDPLGDTHVERLDLPVRVFNRIWRARLYTARELAACEPAALRALGLREEDLDGIRTALLPYGVSGPLTNPDRAHGPGSGLSKNPATPGNPPPGGTHEPEDELFRDPATPESPPPDPAH</sequence>
<feature type="compositionally biased region" description="Pro residues" evidence="1">
    <location>
        <begin position="115"/>
        <end position="124"/>
    </location>
</feature>
<reference evidence="2 3" key="1">
    <citation type="submission" date="2018-11" db="EMBL/GenBank/DDBJ databases">
        <title>Sequencing the genomes of 1000 actinobacteria strains.</title>
        <authorList>
            <person name="Klenk H.-P."/>
        </authorList>
    </citation>
    <scope>NUCLEOTIDE SEQUENCE [LARGE SCALE GENOMIC DNA]</scope>
    <source>
        <strain evidence="2 3">DSM 44254</strain>
    </source>
</reference>
<dbReference type="Proteomes" id="UP000272400">
    <property type="component" value="Unassembled WGS sequence"/>
</dbReference>
<comment type="caution">
    <text evidence="2">The sequence shown here is derived from an EMBL/GenBank/DDBJ whole genome shotgun (WGS) entry which is preliminary data.</text>
</comment>
<gene>
    <name evidence="2" type="ORF">EDD29_3180</name>
</gene>
<protein>
    <submittedName>
        <fullName evidence="2">Uncharacterized protein</fullName>
    </submittedName>
</protein>
<evidence type="ECO:0000313" key="3">
    <source>
        <dbReference type="Proteomes" id="UP000272400"/>
    </source>
</evidence>
<evidence type="ECO:0000313" key="2">
    <source>
        <dbReference type="EMBL" id="ROO85634.1"/>
    </source>
</evidence>
<proteinExistence type="predicted"/>
<dbReference type="EMBL" id="RJKE01000001">
    <property type="protein sequence ID" value="ROO85634.1"/>
    <property type="molecule type" value="Genomic_DNA"/>
</dbReference>
<dbReference type="RefSeq" id="WP_123665119.1">
    <property type="nucleotide sequence ID" value="NZ_RJKE01000001.1"/>
</dbReference>
<name>A0A3N1CWI8_9ACTN</name>
<dbReference type="AlphaFoldDB" id="A0A3N1CWI8"/>
<feature type="region of interest" description="Disordered" evidence="1">
    <location>
        <begin position="66"/>
        <end position="124"/>
    </location>
</feature>